<evidence type="ECO:0000256" key="2">
    <source>
        <dbReference type="SAM" id="SignalP"/>
    </source>
</evidence>
<keyword evidence="1" id="KW-0175">Coiled coil</keyword>
<dbReference type="NCBIfam" id="NF010448">
    <property type="entry name" value="PRK13874.1"/>
    <property type="match status" value="1"/>
</dbReference>
<dbReference type="NCBIfam" id="TIGR02780">
    <property type="entry name" value="TrbJ_Ti"/>
    <property type="match status" value="1"/>
</dbReference>
<dbReference type="EMBL" id="JACHNZ010000058">
    <property type="protein sequence ID" value="MBB4633790.1"/>
    <property type="molecule type" value="Genomic_DNA"/>
</dbReference>
<protein>
    <submittedName>
        <fullName evidence="3">P-type conjugative transfer protein TrbJ</fullName>
    </submittedName>
</protein>
<name>A0A7W7B4H7_9SPHN</name>
<keyword evidence="2" id="KW-0732">Signal</keyword>
<evidence type="ECO:0000256" key="1">
    <source>
        <dbReference type="SAM" id="Coils"/>
    </source>
</evidence>
<feature type="chain" id="PRO_5031433392" evidence="2">
    <location>
        <begin position="32"/>
        <end position="241"/>
    </location>
</feature>
<dbReference type="AlphaFoldDB" id="A0A7W7B4H7"/>
<feature type="signal peptide" evidence="2">
    <location>
        <begin position="1"/>
        <end position="31"/>
    </location>
</feature>
<proteinExistence type="predicted"/>
<accession>A0A7W7B4H7</accession>
<dbReference type="Proteomes" id="UP000566324">
    <property type="component" value="Unassembled WGS sequence"/>
</dbReference>
<gene>
    <name evidence="3" type="ORF">GGQ98_003444</name>
</gene>
<keyword evidence="4" id="KW-1185">Reference proteome</keyword>
<evidence type="ECO:0000313" key="4">
    <source>
        <dbReference type="Proteomes" id="UP000566324"/>
    </source>
</evidence>
<feature type="coiled-coil region" evidence="1">
    <location>
        <begin position="44"/>
        <end position="78"/>
    </location>
</feature>
<sequence>MKTRYRTFLVRVALSSALGASTLTLPAPAHAIPVFDSANYAQNLLVAARTLAQINNQIQSLQNEALMLTNMAKNLSRTAFPEVDALASRLAEIDVLMKHAHGIGFDIADFDARFQKLFPDAFDAAAGSAAHVLAARDRLDASMAAFRHTMDVQNRIAADVEADAGTLAAIIARSQDAEGNLQAQQSTNQLLALAAKQQLQTQQMLAAQFRSESAELARRAQAESDARAATRAFLGSGKAYE</sequence>
<reference evidence="3 4" key="1">
    <citation type="submission" date="2020-08" db="EMBL/GenBank/DDBJ databases">
        <title>Genomic Encyclopedia of Type Strains, Phase IV (KMG-IV): sequencing the most valuable type-strain genomes for metagenomic binning, comparative biology and taxonomic classification.</title>
        <authorList>
            <person name="Goeker M."/>
        </authorList>
    </citation>
    <scope>NUCLEOTIDE SEQUENCE [LARGE SCALE GENOMIC DNA]</scope>
    <source>
        <strain evidence="3 4">DSM 17328</strain>
    </source>
</reference>
<comment type="caution">
    <text evidence="3">The sequence shown here is derived from an EMBL/GenBank/DDBJ whole genome shotgun (WGS) entry which is preliminary data.</text>
</comment>
<organism evidence="3 4">
    <name type="scientific">Sphingosinicella soli</name>
    <dbReference type="NCBI Taxonomy" id="333708"/>
    <lineage>
        <taxon>Bacteria</taxon>
        <taxon>Pseudomonadati</taxon>
        <taxon>Pseudomonadota</taxon>
        <taxon>Alphaproteobacteria</taxon>
        <taxon>Sphingomonadales</taxon>
        <taxon>Sphingosinicellaceae</taxon>
        <taxon>Sphingosinicella</taxon>
    </lineage>
</organism>
<dbReference type="RefSeq" id="WP_184071707.1">
    <property type="nucleotide sequence ID" value="NZ_JACHNZ010000058.1"/>
</dbReference>
<evidence type="ECO:0000313" key="3">
    <source>
        <dbReference type="EMBL" id="MBB4633790.1"/>
    </source>
</evidence>
<dbReference type="InterPro" id="IPR014147">
    <property type="entry name" value="T4SS_TrbJ"/>
</dbReference>